<dbReference type="NCBIfam" id="NF006181">
    <property type="entry name" value="PRK08314.1"/>
    <property type="match status" value="1"/>
</dbReference>
<sequence>MFDRHFSVWPEGLPKRLTIAATSLQYNLEVSAARYPDKTGVAYYGSDISFRQLKTEADAIAAWLQQHCGVARGDRVVLYMQNSPQYIIGYYGILTAGAVVVPANPMNLTGELTHYVEDSGARVALCGQELYPYLRPLLTDGDLNHAAVAAYGSYVTGDLGLTLPDVVREPERAPQDDGAVSWSAALDAGYALPLEPVDVGPDDMAVIPYTSGSTGRPKGCVHTHHSVMATAQGGVLWNPMQVNHVNLATLPFFHVTGMQSSMNGPLSTGATTVVMTRWDRTTAAELIQHYGVTHWRNITTMAVDFLNNPELGRYDLSTLQGIGGGGAAMPSAVAEKLHTMTGLSYIEGYGMSETIAQTHVNPPNAPKAQCLGIPVFNVDSRVIDPETLAEQPPGAVGEIIMHGPQVMREYWNNPDATAETFMELDGKRFLRSGDLGYYDEDGYFFMVDRLKRMINASGYKVWPSEVESMLYGHPAIQEICVIATPDPKRGETVKAVAVLRPDAADSTSEQDIIDWARSQMAAYKAPRYVEFVERLPRSGTGKLLWRELQEAEHGRAG</sequence>
<evidence type="ECO:0000259" key="1">
    <source>
        <dbReference type="Pfam" id="PF00501"/>
    </source>
</evidence>
<reference evidence="3 4" key="1">
    <citation type="submission" date="2016-10" db="EMBL/GenBank/DDBJ databases">
        <authorList>
            <person name="de Groot N.N."/>
        </authorList>
    </citation>
    <scope>NUCLEOTIDE SEQUENCE [LARGE SCALE GENOMIC DNA]</scope>
    <source>
        <strain evidence="3 4">CGMCC 1.6291</strain>
    </source>
</reference>
<evidence type="ECO:0000313" key="3">
    <source>
        <dbReference type="EMBL" id="SEO70471.1"/>
    </source>
</evidence>
<dbReference type="RefSeq" id="WP_091640955.1">
    <property type="nucleotide sequence ID" value="NZ_FOEG01000002.1"/>
</dbReference>
<dbReference type="GO" id="GO:0016878">
    <property type="term" value="F:acid-thiol ligase activity"/>
    <property type="evidence" value="ECO:0007669"/>
    <property type="project" value="UniProtKB-ARBA"/>
</dbReference>
<dbReference type="OrthoDB" id="9803968at2"/>
<feature type="domain" description="AMP-binding enzyme C-terminal" evidence="2">
    <location>
        <begin position="465"/>
        <end position="542"/>
    </location>
</feature>
<dbReference type="STRING" id="406100.SAMN04488052_102290"/>
<proteinExistence type="predicted"/>
<evidence type="ECO:0000259" key="2">
    <source>
        <dbReference type="Pfam" id="PF13193"/>
    </source>
</evidence>
<dbReference type="InterPro" id="IPR000873">
    <property type="entry name" value="AMP-dep_synth/lig_dom"/>
</dbReference>
<dbReference type="Gene3D" id="3.40.50.12780">
    <property type="entry name" value="N-terminal domain of ligase-like"/>
    <property type="match status" value="1"/>
</dbReference>
<dbReference type="Pfam" id="PF00501">
    <property type="entry name" value="AMP-binding"/>
    <property type="match status" value="1"/>
</dbReference>
<dbReference type="InterPro" id="IPR042099">
    <property type="entry name" value="ANL_N_sf"/>
</dbReference>
<organism evidence="3 4">
    <name type="scientific">Aquisalimonas asiatica</name>
    <dbReference type="NCBI Taxonomy" id="406100"/>
    <lineage>
        <taxon>Bacteria</taxon>
        <taxon>Pseudomonadati</taxon>
        <taxon>Pseudomonadota</taxon>
        <taxon>Gammaproteobacteria</taxon>
        <taxon>Chromatiales</taxon>
        <taxon>Ectothiorhodospiraceae</taxon>
        <taxon>Aquisalimonas</taxon>
    </lineage>
</organism>
<dbReference type="Gene3D" id="3.30.300.30">
    <property type="match status" value="1"/>
</dbReference>
<dbReference type="PANTHER" id="PTHR43767:SF1">
    <property type="entry name" value="NONRIBOSOMAL PEPTIDE SYNTHASE PES1 (EUROFUNG)-RELATED"/>
    <property type="match status" value="1"/>
</dbReference>
<dbReference type="Pfam" id="PF13193">
    <property type="entry name" value="AMP-binding_C"/>
    <property type="match status" value="1"/>
</dbReference>
<dbReference type="InterPro" id="IPR020845">
    <property type="entry name" value="AMP-binding_CS"/>
</dbReference>
<dbReference type="InterPro" id="IPR025110">
    <property type="entry name" value="AMP-bd_C"/>
</dbReference>
<gene>
    <name evidence="3" type="ORF">SAMN04488052_102290</name>
</gene>
<dbReference type="Proteomes" id="UP000199657">
    <property type="component" value="Unassembled WGS sequence"/>
</dbReference>
<dbReference type="SUPFAM" id="SSF56801">
    <property type="entry name" value="Acetyl-CoA synthetase-like"/>
    <property type="match status" value="1"/>
</dbReference>
<accession>A0A1H8RVJ1</accession>
<keyword evidence="4" id="KW-1185">Reference proteome</keyword>
<dbReference type="InterPro" id="IPR045851">
    <property type="entry name" value="AMP-bd_C_sf"/>
</dbReference>
<dbReference type="EMBL" id="FOEG01000002">
    <property type="protein sequence ID" value="SEO70471.1"/>
    <property type="molecule type" value="Genomic_DNA"/>
</dbReference>
<dbReference type="PANTHER" id="PTHR43767">
    <property type="entry name" value="LONG-CHAIN-FATTY-ACID--COA LIGASE"/>
    <property type="match status" value="1"/>
</dbReference>
<dbReference type="AlphaFoldDB" id="A0A1H8RVJ1"/>
<dbReference type="PROSITE" id="PS00455">
    <property type="entry name" value="AMP_BINDING"/>
    <property type="match status" value="1"/>
</dbReference>
<name>A0A1H8RVJ1_9GAMM</name>
<evidence type="ECO:0000313" key="4">
    <source>
        <dbReference type="Proteomes" id="UP000199657"/>
    </source>
</evidence>
<protein>
    <submittedName>
        <fullName evidence="3">Fatty-acyl-CoA synthase</fullName>
    </submittedName>
</protein>
<dbReference type="InterPro" id="IPR050237">
    <property type="entry name" value="ATP-dep_AMP-bd_enzyme"/>
</dbReference>
<feature type="domain" description="AMP-dependent synthetase/ligase" evidence="1">
    <location>
        <begin position="29"/>
        <end position="411"/>
    </location>
</feature>